<dbReference type="Gene3D" id="3.30.1360.10">
    <property type="entry name" value="RNA polymerase, RBP11-like subunit"/>
    <property type="match status" value="1"/>
</dbReference>
<comment type="similarity">
    <text evidence="3">Belongs to the archaeal Rpo11/eukaryotic RPB11/RPC19 RNA polymerase subunit family.</text>
</comment>
<evidence type="ECO:0000313" key="6">
    <source>
        <dbReference type="Proteomes" id="UP001159363"/>
    </source>
</evidence>
<protein>
    <recommendedName>
        <fullName evidence="4">DNA-directed RNA polymerase RBP11-like dimerisation domain-containing protein</fullName>
    </recommendedName>
</protein>
<dbReference type="EMBL" id="JARBHB010000012">
    <property type="protein sequence ID" value="KAJ8871213.1"/>
    <property type="molecule type" value="Genomic_DNA"/>
</dbReference>
<evidence type="ECO:0000256" key="1">
    <source>
        <dbReference type="ARBA" id="ARBA00022478"/>
    </source>
</evidence>
<dbReference type="PANTHER" id="PTHR13946:SF28">
    <property type="entry name" value="DNA-DIRECTED RNA POLYMERASES I AND III SUBUNIT RPAC2"/>
    <property type="match status" value="1"/>
</dbReference>
<keyword evidence="6" id="KW-1185">Reference proteome</keyword>
<evidence type="ECO:0000259" key="4">
    <source>
        <dbReference type="Pfam" id="PF13656"/>
    </source>
</evidence>
<evidence type="ECO:0000256" key="2">
    <source>
        <dbReference type="ARBA" id="ARBA00023163"/>
    </source>
</evidence>
<comment type="caution">
    <text evidence="5">The sequence shown here is derived from an EMBL/GenBank/DDBJ whole genome shotgun (WGS) entry which is preliminary data.</text>
</comment>
<keyword evidence="2" id="KW-0804">Transcription</keyword>
<dbReference type="InterPro" id="IPR036603">
    <property type="entry name" value="RBP11-like"/>
</dbReference>
<accession>A0ABQ9GGR4</accession>
<sequence>MYSCESCNNSGFYHIVVTTKLQNADFIVVETVFGVVLDSPEVVLCGYTVPHPSQTDMHFRIQSTGPRAVDILRRGIEDLEKLCDHTLATFQVCINQFLAASCNITVKWWNLVTNF</sequence>
<evidence type="ECO:0000313" key="5">
    <source>
        <dbReference type="EMBL" id="KAJ8871213.1"/>
    </source>
</evidence>
<feature type="domain" description="DNA-directed RNA polymerase RBP11-like dimerisation" evidence="4">
    <location>
        <begin position="35"/>
        <end position="87"/>
    </location>
</feature>
<reference evidence="5 6" key="1">
    <citation type="submission" date="2023-02" db="EMBL/GenBank/DDBJ databases">
        <title>LHISI_Scaffold_Assembly.</title>
        <authorList>
            <person name="Stuart O.P."/>
            <person name="Cleave R."/>
            <person name="Magrath M.J.L."/>
            <person name="Mikheyev A.S."/>
        </authorList>
    </citation>
    <scope>NUCLEOTIDE SEQUENCE [LARGE SCALE GENOMIC DNA]</scope>
    <source>
        <strain evidence="5">Daus_M_001</strain>
        <tissue evidence="5">Leg muscle</tissue>
    </source>
</reference>
<keyword evidence="1" id="KW-0240">DNA-directed RNA polymerase</keyword>
<proteinExistence type="inferred from homology"/>
<name>A0ABQ9GGR4_9NEOP</name>
<dbReference type="Proteomes" id="UP001159363">
    <property type="component" value="Chromosome 11"/>
</dbReference>
<dbReference type="PANTHER" id="PTHR13946">
    <property type="entry name" value="DNA-DIRECTED RNA POLYMERASE I,II,III"/>
    <property type="match status" value="1"/>
</dbReference>
<dbReference type="SUPFAM" id="SSF55257">
    <property type="entry name" value="RBP11-like subunits of RNA polymerase"/>
    <property type="match status" value="1"/>
</dbReference>
<dbReference type="InterPro" id="IPR009025">
    <property type="entry name" value="RBP11-like_dimer"/>
</dbReference>
<gene>
    <name evidence="5" type="ORF">PR048_027519</name>
</gene>
<organism evidence="5 6">
    <name type="scientific">Dryococelus australis</name>
    <dbReference type="NCBI Taxonomy" id="614101"/>
    <lineage>
        <taxon>Eukaryota</taxon>
        <taxon>Metazoa</taxon>
        <taxon>Ecdysozoa</taxon>
        <taxon>Arthropoda</taxon>
        <taxon>Hexapoda</taxon>
        <taxon>Insecta</taxon>
        <taxon>Pterygota</taxon>
        <taxon>Neoptera</taxon>
        <taxon>Polyneoptera</taxon>
        <taxon>Phasmatodea</taxon>
        <taxon>Verophasmatodea</taxon>
        <taxon>Anareolatae</taxon>
        <taxon>Phasmatidae</taxon>
        <taxon>Eurycanthinae</taxon>
        <taxon>Dryococelus</taxon>
    </lineage>
</organism>
<dbReference type="Pfam" id="PF13656">
    <property type="entry name" value="RNA_pol_L_2"/>
    <property type="match status" value="1"/>
</dbReference>
<evidence type="ECO:0000256" key="3">
    <source>
        <dbReference type="ARBA" id="ARBA00025751"/>
    </source>
</evidence>